<comment type="similarity">
    <text evidence="1">Belongs to the isochorismatase family.</text>
</comment>
<dbReference type="EC" id="3.5.1.19" evidence="6"/>
<reference evidence="9" key="1">
    <citation type="submission" date="2022-11" db="EMBL/GenBank/DDBJ databases">
        <title>Lacrimispora xylanolytica sy1, complete genome.</title>
        <authorList>
            <person name="Choi S."/>
        </authorList>
    </citation>
    <scope>NUCLEOTIDE SEQUENCE</scope>
    <source>
        <strain evidence="9">Sy1</strain>
    </source>
</reference>
<dbReference type="GO" id="GO:0016787">
    <property type="term" value="F:hydrolase activity"/>
    <property type="evidence" value="ECO:0007669"/>
    <property type="project" value="UniProtKB-KW"/>
</dbReference>
<organism evidence="9 10">
    <name type="scientific">Lacrimispora xylanolytica</name>
    <dbReference type="NCBI Taxonomy" id="29375"/>
    <lineage>
        <taxon>Bacteria</taxon>
        <taxon>Bacillati</taxon>
        <taxon>Bacillota</taxon>
        <taxon>Clostridia</taxon>
        <taxon>Lachnospirales</taxon>
        <taxon>Lachnospiraceae</taxon>
        <taxon>Lacrimispora</taxon>
    </lineage>
</organism>
<dbReference type="Pfam" id="PF00857">
    <property type="entry name" value="Isochorismatase"/>
    <property type="match status" value="1"/>
</dbReference>
<dbReference type="EMBL" id="CP113524">
    <property type="protein sequence ID" value="WAJ22395.1"/>
    <property type="molecule type" value="Genomic_DNA"/>
</dbReference>
<dbReference type="RefSeq" id="WP_268114278.1">
    <property type="nucleotide sequence ID" value="NZ_CP113524.1"/>
</dbReference>
<evidence type="ECO:0000256" key="1">
    <source>
        <dbReference type="ARBA" id="ARBA00006336"/>
    </source>
</evidence>
<evidence type="ECO:0000313" key="9">
    <source>
        <dbReference type="EMBL" id="WAJ22395.1"/>
    </source>
</evidence>
<dbReference type="PANTHER" id="PTHR11080">
    <property type="entry name" value="PYRAZINAMIDASE/NICOTINAMIDASE"/>
    <property type="match status" value="1"/>
</dbReference>
<dbReference type="InterPro" id="IPR036380">
    <property type="entry name" value="Isochorismatase-like_sf"/>
</dbReference>
<evidence type="ECO:0000256" key="3">
    <source>
        <dbReference type="ARBA" id="ARBA00022723"/>
    </source>
</evidence>
<name>A0ABY7A6V2_9FIRM</name>
<evidence type="ECO:0000256" key="2">
    <source>
        <dbReference type="ARBA" id="ARBA00022642"/>
    </source>
</evidence>
<dbReference type="SUPFAM" id="SSF52499">
    <property type="entry name" value="Isochorismatase-like hydrolases"/>
    <property type="match status" value="1"/>
</dbReference>
<keyword evidence="10" id="KW-1185">Reference proteome</keyword>
<sequence>MKRLLVVVDMQKDFIDGSLGTREALSIVPRVKEKIEEYMATADDVVFTLDTHEENYLDTQEGKKLPVLHCIRGSEGWELHSSLKDYEGKRFEKRTFGSDELSAYIKGRNYESIELVGLCTDICVISNALLLKAFSPETPIRVDSSCCAGVTPQSHENALNAMKVCHIEVV</sequence>
<dbReference type="PANTHER" id="PTHR11080:SF2">
    <property type="entry name" value="LD05707P"/>
    <property type="match status" value="1"/>
</dbReference>
<keyword evidence="3" id="KW-0479">Metal-binding</keyword>
<keyword evidence="2" id="KW-0662">Pyridine nucleotide biosynthesis</keyword>
<evidence type="ECO:0000313" key="10">
    <source>
        <dbReference type="Proteomes" id="UP001163115"/>
    </source>
</evidence>
<dbReference type="Gene3D" id="3.40.50.850">
    <property type="entry name" value="Isochorismatase-like"/>
    <property type="match status" value="1"/>
</dbReference>
<accession>A0ABY7A6V2</accession>
<dbReference type="CDD" id="cd00431">
    <property type="entry name" value="cysteine_hydrolases"/>
    <property type="match status" value="1"/>
</dbReference>
<proteinExistence type="inferred from homology"/>
<keyword evidence="4 9" id="KW-0378">Hydrolase</keyword>
<evidence type="ECO:0000256" key="5">
    <source>
        <dbReference type="ARBA" id="ARBA00037900"/>
    </source>
</evidence>
<dbReference type="InterPro" id="IPR000868">
    <property type="entry name" value="Isochorismatase-like_dom"/>
</dbReference>
<feature type="domain" description="Isochorismatase-like" evidence="8">
    <location>
        <begin position="4"/>
        <end position="165"/>
    </location>
</feature>
<evidence type="ECO:0000256" key="7">
    <source>
        <dbReference type="ARBA" id="ARBA00043224"/>
    </source>
</evidence>
<comment type="pathway">
    <text evidence="5">Cofactor biosynthesis; nicotinate biosynthesis; nicotinate from nicotinamide: step 1/1.</text>
</comment>
<dbReference type="InterPro" id="IPR052347">
    <property type="entry name" value="Isochorismatase_Nicotinamidase"/>
</dbReference>
<evidence type="ECO:0000259" key="8">
    <source>
        <dbReference type="Pfam" id="PF00857"/>
    </source>
</evidence>
<evidence type="ECO:0000256" key="4">
    <source>
        <dbReference type="ARBA" id="ARBA00022801"/>
    </source>
</evidence>
<evidence type="ECO:0000256" key="6">
    <source>
        <dbReference type="ARBA" id="ARBA00039017"/>
    </source>
</evidence>
<dbReference type="Proteomes" id="UP001163115">
    <property type="component" value="Chromosome"/>
</dbReference>
<gene>
    <name evidence="9" type="ORF">OW255_12490</name>
</gene>
<protein>
    <recommendedName>
        <fullName evidence="6">nicotinamidase</fullName>
        <ecNumber evidence="6">3.5.1.19</ecNumber>
    </recommendedName>
    <alternativeName>
        <fullName evidence="7">Nicotinamide deamidase</fullName>
    </alternativeName>
</protein>